<reference evidence="1 2" key="1">
    <citation type="journal article" date="2018" name="Nat. Biotechnol.">
        <title>A standardized bacterial taxonomy based on genome phylogeny substantially revises the tree of life.</title>
        <authorList>
            <person name="Parks D.H."/>
            <person name="Chuvochina M."/>
            <person name="Waite D.W."/>
            <person name="Rinke C."/>
            <person name="Skarshewski A."/>
            <person name="Chaumeil P.A."/>
            <person name="Hugenholtz P."/>
        </authorList>
    </citation>
    <scope>NUCLEOTIDE SEQUENCE [LARGE SCALE GENOMIC DNA]</scope>
    <source>
        <strain evidence="1">UBA11728</strain>
    </source>
</reference>
<keyword evidence="1" id="KW-0378">Hydrolase</keyword>
<gene>
    <name evidence="1" type="ORF">DHW61_11945</name>
</gene>
<comment type="caution">
    <text evidence="1">The sequence shown here is derived from an EMBL/GenBank/DDBJ whole genome shotgun (WGS) entry which is preliminary data.</text>
</comment>
<evidence type="ECO:0000313" key="2">
    <source>
        <dbReference type="Proteomes" id="UP000262969"/>
    </source>
</evidence>
<dbReference type="EMBL" id="DPVV01000400">
    <property type="protein sequence ID" value="HCL03098.1"/>
    <property type="molecule type" value="Genomic_DNA"/>
</dbReference>
<dbReference type="AlphaFoldDB" id="A0A3D2X9R7"/>
<dbReference type="Proteomes" id="UP000262969">
    <property type="component" value="Unassembled WGS sequence"/>
</dbReference>
<name>A0A3D2X9R7_9FIRM</name>
<evidence type="ECO:0000313" key="1">
    <source>
        <dbReference type="EMBL" id="HCL03098.1"/>
    </source>
</evidence>
<keyword evidence="1" id="KW-0121">Carboxypeptidase</keyword>
<sequence>MSARPRGTDSARVIQVIETKTLRGKGDSQSDLCRGVTQYWSLEGKLLAENDPCKE</sequence>
<dbReference type="GO" id="GO:0004180">
    <property type="term" value="F:carboxypeptidase activity"/>
    <property type="evidence" value="ECO:0007669"/>
    <property type="project" value="UniProtKB-KW"/>
</dbReference>
<keyword evidence="1" id="KW-0645">Protease</keyword>
<proteinExistence type="predicted"/>
<protein>
    <submittedName>
        <fullName evidence="1">Carboxypeptidase</fullName>
    </submittedName>
</protein>
<accession>A0A3D2X9R7</accession>
<organism evidence="1 2">
    <name type="scientific">Lachnoclostridium phytofermentans</name>
    <dbReference type="NCBI Taxonomy" id="66219"/>
    <lineage>
        <taxon>Bacteria</taxon>
        <taxon>Bacillati</taxon>
        <taxon>Bacillota</taxon>
        <taxon>Clostridia</taxon>
        <taxon>Lachnospirales</taxon>
        <taxon>Lachnospiraceae</taxon>
    </lineage>
</organism>